<reference evidence="3" key="1">
    <citation type="submission" date="2015-04" db="UniProtKB">
        <authorList>
            <consortium name="EnsemblPlants"/>
        </authorList>
    </citation>
    <scope>IDENTIFICATION</scope>
</reference>
<sequence length="138" mass="14444">MQAGQSQAGTITSRRSTGRNQGPCIVKLLPLLSSALLLSSHRCTVTFRWSTTGAPPARRIRPGELGKKAEGSNSVCCVSKRHGGELGATKMDAPPAFRSSSPSPSPSNASVPMVVITVVGILAAFALLASYYAFVTKR</sequence>
<dbReference type="EnsemblPlants" id="OPUNC03G03580.1">
    <property type="protein sequence ID" value="OPUNC03G03580.1"/>
    <property type="gene ID" value="OPUNC03G03580"/>
</dbReference>
<organism evidence="3">
    <name type="scientific">Oryza punctata</name>
    <name type="common">Red rice</name>
    <dbReference type="NCBI Taxonomy" id="4537"/>
    <lineage>
        <taxon>Eukaryota</taxon>
        <taxon>Viridiplantae</taxon>
        <taxon>Streptophyta</taxon>
        <taxon>Embryophyta</taxon>
        <taxon>Tracheophyta</taxon>
        <taxon>Spermatophyta</taxon>
        <taxon>Magnoliopsida</taxon>
        <taxon>Liliopsida</taxon>
        <taxon>Poales</taxon>
        <taxon>Poaceae</taxon>
        <taxon>BOP clade</taxon>
        <taxon>Oryzoideae</taxon>
        <taxon>Oryzeae</taxon>
        <taxon>Oryzinae</taxon>
        <taxon>Oryza</taxon>
    </lineage>
</organism>
<protein>
    <submittedName>
        <fullName evidence="3">Uncharacterized protein</fullName>
    </submittedName>
</protein>
<keyword evidence="2" id="KW-0812">Transmembrane</keyword>
<feature type="transmembrane region" description="Helical" evidence="2">
    <location>
        <begin position="111"/>
        <end position="134"/>
    </location>
</feature>
<feature type="compositionally biased region" description="Low complexity" evidence="1">
    <location>
        <begin position="93"/>
        <end position="108"/>
    </location>
</feature>
<dbReference type="AlphaFoldDB" id="A0A0E0K8U7"/>
<evidence type="ECO:0000256" key="2">
    <source>
        <dbReference type="SAM" id="Phobius"/>
    </source>
</evidence>
<dbReference type="STRING" id="4537.A0A0E0K8U7"/>
<proteinExistence type="predicted"/>
<feature type="region of interest" description="Disordered" evidence="1">
    <location>
        <begin position="86"/>
        <end position="108"/>
    </location>
</feature>
<keyword evidence="4" id="KW-1185">Reference proteome</keyword>
<evidence type="ECO:0000313" key="4">
    <source>
        <dbReference type="Proteomes" id="UP000026962"/>
    </source>
</evidence>
<keyword evidence="2" id="KW-0472">Membrane</keyword>
<name>A0A0E0K8U7_ORYPU</name>
<dbReference type="Gramene" id="OPUNC03G03580.1">
    <property type="protein sequence ID" value="OPUNC03G03580.1"/>
    <property type="gene ID" value="OPUNC03G03580"/>
</dbReference>
<evidence type="ECO:0000256" key="1">
    <source>
        <dbReference type="SAM" id="MobiDB-lite"/>
    </source>
</evidence>
<evidence type="ECO:0000313" key="3">
    <source>
        <dbReference type="EnsemblPlants" id="OPUNC03G03580.1"/>
    </source>
</evidence>
<dbReference type="Proteomes" id="UP000026962">
    <property type="component" value="Chromosome 3"/>
</dbReference>
<keyword evidence="2" id="KW-1133">Transmembrane helix</keyword>
<dbReference type="HOGENOM" id="CLU_1858507_0_0_1"/>
<accession>A0A0E0K8U7</accession>
<reference evidence="3" key="2">
    <citation type="submission" date="2018-05" db="EMBL/GenBank/DDBJ databases">
        <title>OpunRS2 (Oryza punctata Reference Sequence Version 2).</title>
        <authorList>
            <person name="Zhang J."/>
            <person name="Kudrna D."/>
            <person name="Lee S."/>
            <person name="Talag J."/>
            <person name="Welchert J."/>
            <person name="Wing R.A."/>
        </authorList>
    </citation>
    <scope>NUCLEOTIDE SEQUENCE [LARGE SCALE GENOMIC DNA]</scope>
</reference>